<comment type="catalytic activity">
    <reaction evidence="7 8">
        <text>an N-acyl-L-alpha-aminoacyl-tRNA + H2O = an N-acyl-L-amino acid + a tRNA + H(+)</text>
        <dbReference type="Rhea" id="RHEA:54448"/>
        <dbReference type="Rhea" id="RHEA-COMP:10123"/>
        <dbReference type="Rhea" id="RHEA-COMP:13883"/>
        <dbReference type="ChEBI" id="CHEBI:15377"/>
        <dbReference type="ChEBI" id="CHEBI:15378"/>
        <dbReference type="ChEBI" id="CHEBI:59874"/>
        <dbReference type="ChEBI" id="CHEBI:78442"/>
        <dbReference type="ChEBI" id="CHEBI:138191"/>
        <dbReference type="EC" id="3.1.1.29"/>
    </reaction>
</comment>
<evidence type="ECO:0000313" key="11">
    <source>
        <dbReference type="Proteomes" id="UP001596504"/>
    </source>
</evidence>
<feature type="binding site" evidence="7">
    <location>
        <position position="70"/>
    </location>
    <ligand>
        <name>tRNA</name>
        <dbReference type="ChEBI" id="CHEBI:17843"/>
    </ligand>
</feature>
<dbReference type="Proteomes" id="UP001596504">
    <property type="component" value="Unassembled WGS sequence"/>
</dbReference>
<reference evidence="11" key="1">
    <citation type="journal article" date="2019" name="Int. J. Syst. Evol. Microbiol.">
        <title>The Global Catalogue of Microorganisms (GCM) 10K type strain sequencing project: providing services to taxonomists for standard genome sequencing and annotation.</title>
        <authorList>
            <consortium name="The Broad Institute Genomics Platform"/>
            <consortium name="The Broad Institute Genome Sequencing Center for Infectious Disease"/>
            <person name="Wu L."/>
            <person name="Ma J."/>
        </authorList>
    </citation>
    <scope>NUCLEOTIDE SEQUENCE [LARGE SCALE GENOMIC DNA]</scope>
    <source>
        <strain evidence="11">WLHS5</strain>
    </source>
</reference>
<feature type="binding site" evidence="7">
    <location>
        <position position="20"/>
    </location>
    <ligand>
        <name>tRNA</name>
        <dbReference type="ChEBI" id="CHEBI:17843"/>
    </ligand>
</feature>
<dbReference type="PANTHER" id="PTHR17224">
    <property type="entry name" value="PEPTIDYL-TRNA HYDROLASE"/>
    <property type="match status" value="1"/>
</dbReference>
<dbReference type="EMBL" id="JBHTCJ010000004">
    <property type="protein sequence ID" value="MFC7341879.1"/>
    <property type="molecule type" value="Genomic_DNA"/>
</dbReference>
<dbReference type="PROSITE" id="PS01196">
    <property type="entry name" value="PEPT_TRNA_HYDROL_2"/>
    <property type="match status" value="1"/>
</dbReference>
<protein>
    <recommendedName>
        <fullName evidence="6 7">Peptidyl-tRNA hydrolase</fullName>
        <shortName evidence="7">Pth</shortName>
        <ecNumber evidence="1 7">3.1.1.29</ecNumber>
    </recommendedName>
</protein>
<dbReference type="GO" id="GO:0004045">
    <property type="term" value="F:peptidyl-tRNA hydrolase activity"/>
    <property type="evidence" value="ECO:0007669"/>
    <property type="project" value="UniProtKB-EC"/>
</dbReference>
<evidence type="ECO:0000313" key="10">
    <source>
        <dbReference type="EMBL" id="MFC7341879.1"/>
    </source>
</evidence>
<dbReference type="EC" id="3.1.1.29" evidence="1 7"/>
<evidence type="ECO:0000256" key="4">
    <source>
        <dbReference type="ARBA" id="ARBA00022884"/>
    </source>
</evidence>
<keyword evidence="11" id="KW-1185">Reference proteome</keyword>
<keyword evidence="3 7" id="KW-0378">Hydrolase</keyword>
<dbReference type="PANTHER" id="PTHR17224:SF1">
    <property type="entry name" value="PEPTIDYL-TRNA HYDROLASE"/>
    <property type="match status" value="1"/>
</dbReference>
<comment type="caution">
    <text evidence="10">The sequence shown here is derived from an EMBL/GenBank/DDBJ whole genome shotgun (WGS) entry which is preliminary data.</text>
</comment>
<keyword evidence="4 7" id="KW-0694">RNA-binding</keyword>
<feature type="site" description="Stabilizes the basic form of H active site to accept a proton" evidence="7">
    <location>
        <position position="97"/>
    </location>
</feature>
<name>A0ABW2LH83_9PSEU</name>
<sequence length="191" mass="20580">MSTEDAVSLIVGLGNPGPRYAGNRHNVGFLVVDELADRVGGKFKSHKSGADVVEGRLSGARSVLIKPRSYMNLSGGPVAGAVKFYKTAPESLVVIHDELDLPYGTIRLKRGGGENGHNGLRSITKSLGTRDYLRVRFGVGRPPGRMDPADYVLKDFSGTERKELAFFVDQCADAVEALVTKGLEQAQNEVH</sequence>
<dbReference type="Pfam" id="PF01195">
    <property type="entry name" value="Pept_tRNA_hydro"/>
    <property type="match status" value="1"/>
</dbReference>
<organism evidence="10 11">
    <name type="scientific">Saccharopolyspora griseoalba</name>
    <dbReference type="NCBI Taxonomy" id="1431848"/>
    <lineage>
        <taxon>Bacteria</taxon>
        <taxon>Bacillati</taxon>
        <taxon>Actinomycetota</taxon>
        <taxon>Actinomycetes</taxon>
        <taxon>Pseudonocardiales</taxon>
        <taxon>Pseudonocardiaceae</taxon>
        <taxon>Saccharopolyspora</taxon>
    </lineage>
</organism>
<dbReference type="RefSeq" id="WP_380667179.1">
    <property type="nucleotide sequence ID" value="NZ_JBHTCJ010000004.1"/>
</dbReference>
<evidence type="ECO:0000256" key="2">
    <source>
        <dbReference type="ARBA" id="ARBA00022555"/>
    </source>
</evidence>
<feature type="binding site" evidence="7">
    <location>
        <position position="118"/>
    </location>
    <ligand>
        <name>tRNA</name>
        <dbReference type="ChEBI" id="CHEBI:17843"/>
    </ligand>
</feature>
<dbReference type="CDD" id="cd00462">
    <property type="entry name" value="PTH"/>
    <property type="match status" value="1"/>
</dbReference>
<dbReference type="HAMAP" id="MF_00083">
    <property type="entry name" value="Pept_tRNA_hydro_bact"/>
    <property type="match status" value="1"/>
</dbReference>
<dbReference type="InterPro" id="IPR018171">
    <property type="entry name" value="Pept_tRNA_hydro_CS"/>
</dbReference>
<feature type="site" description="Discriminates between blocked and unblocked aminoacyl-tRNA" evidence="7">
    <location>
        <position position="15"/>
    </location>
</feature>
<evidence type="ECO:0000256" key="1">
    <source>
        <dbReference type="ARBA" id="ARBA00013260"/>
    </source>
</evidence>
<comment type="function">
    <text evidence="7">Hydrolyzes ribosome-free peptidyl-tRNAs (with 1 or more amino acids incorporated), which drop off the ribosome during protein synthesis, or as a result of ribosome stalling.</text>
</comment>
<gene>
    <name evidence="7 10" type="primary">pth</name>
    <name evidence="10" type="ORF">ACFQRI_10685</name>
</gene>
<accession>A0ABW2LH83</accession>
<dbReference type="SUPFAM" id="SSF53178">
    <property type="entry name" value="Peptidyl-tRNA hydrolase-like"/>
    <property type="match status" value="1"/>
</dbReference>
<evidence type="ECO:0000256" key="7">
    <source>
        <dbReference type="HAMAP-Rule" id="MF_00083"/>
    </source>
</evidence>
<keyword evidence="2 7" id="KW-0820">tRNA-binding</keyword>
<evidence type="ECO:0000256" key="8">
    <source>
        <dbReference type="RuleBase" id="RU000673"/>
    </source>
</evidence>
<dbReference type="InterPro" id="IPR036416">
    <property type="entry name" value="Pept_tRNA_hydro_sf"/>
</dbReference>
<dbReference type="PROSITE" id="PS01195">
    <property type="entry name" value="PEPT_TRNA_HYDROL_1"/>
    <property type="match status" value="1"/>
</dbReference>
<proteinExistence type="inferred from homology"/>
<comment type="similarity">
    <text evidence="5 7 9">Belongs to the PTH family.</text>
</comment>
<dbReference type="Gene3D" id="3.40.50.1470">
    <property type="entry name" value="Peptidyl-tRNA hydrolase"/>
    <property type="match status" value="1"/>
</dbReference>
<evidence type="ECO:0000256" key="9">
    <source>
        <dbReference type="RuleBase" id="RU004320"/>
    </source>
</evidence>
<evidence type="ECO:0000256" key="6">
    <source>
        <dbReference type="ARBA" id="ARBA00050038"/>
    </source>
</evidence>
<comment type="subunit">
    <text evidence="7">Monomer.</text>
</comment>
<feature type="binding site" evidence="7">
    <location>
        <position position="72"/>
    </location>
    <ligand>
        <name>tRNA</name>
        <dbReference type="ChEBI" id="CHEBI:17843"/>
    </ligand>
</feature>
<dbReference type="NCBIfam" id="TIGR00447">
    <property type="entry name" value="pth"/>
    <property type="match status" value="1"/>
</dbReference>
<comment type="function">
    <text evidence="7">Catalyzes the release of premature peptidyl moieties from peptidyl-tRNA molecules trapped in stalled 50S ribosomal subunits, and thus maintains levels of free tRNAs and 50S ribosomes.</text>
</comment>
<evidence type="ECO:0000256" key="5">
    <source>
        <dbReference type="ARBA" id="ARBA00038063"/>
    </source>
</evidence>
<feature type="active site" description="Proton acceptor" evidence="7">
    <location>
        <position position="25"/>
    </location>
</feature>
<keyword evidence="7" id="KW-0963">Cytoplasm</keyword>
<evidence type="ECO:0000256" key="3">
    <source>
        <dbReference type="ARBA" id="ARBA00022801"/>
    </source>
</evidence>
<dbReference type="InterPro" id="IPR001328">
    <property type="entry name" value="Pept_tRNA_hydro"/>
</dbReference>
<comment type="subcellular location">
    <subcellularLocation>
        <location evidence="7">Cytoplasm</location>
    </subcellularLocation>
</comment>